<evidence type="ECO:0000256" key="1">
    <source>
        <dbReference type="SAM" id="MobiDB-lite"/>
    </source>
</evidence>
<evidence type="ECO:0000313" key="3">
    <source>
        <dbReference type="Proteomes" id="UP000593560"/>
    </source>
</evidence>
<feature type="compositionally biased region" description="Polar residues" evidence="1">
    <location>
        <begin position="43"/>
        <end position="57"/>
    </location>
</feature>
<feature type="compositionally biased region" description="Polar residues" evidence="1">
    <location>
        <begin position="15"/>
        <end position="32"/>
    </location>
</feature>
<name>A0A7J9IAL3_9ROSI</name>
<organism evidence="2 3">
    <name type="scientific">Gossypium harknessii</name>
    <dbReference type="NCBI Taxonomy" id="34285"/>
    <lineage>
        <taxon>Eukaryota</taxon>
        <taxon>Viridiplantae</taxon>
        <taxon>Streptophyta</taxon>
        <taxon>Embryophyta</taxon>
        <taxon>Tracheophyta</taxon>
        <taxon>Spermatophyta</taxon>
        <taxon>Magnoliopsida</taxon>
        <taxon>eudicotyledons</taxon>
        <taxon>Gunneridae</taxon>
        <taxon>Pentapetalae</taxon>
        <taxon>rosids</taxon>
        <taxon>malvids</taxon>
        <taxon>Malvales</taxon>
        <taxon>Malvaceae</taxon>
        <taxon>Malvoideae</taxon>
        <taxon>Gossypium</taxon>
    </lineage>
</organism>
<dbReference type="Proteomes" id="UP000593560">
    <property type="component" value="Unassembled WGS sequence"/>
</dbReference>
<gene>
    <name evidence="2" type="ORF">Gohar_022116</name>
</gene>
<dbReference type="EMBL" id="JABFAD010328191">
    <property type="protein sequence ID" value="MBA0819169.1"/>
    <property type="molecule type" value="Genomic_DNA"/>
</dbReference>
<proteinExistence type="predicted"/>
<evidence type="ECO:0000313" key="2">
    <source>
        <dbReference type="EMBL" id="MBA0819169.1"/>
    </source>
</evidence>
<protein>
    <submittedName>
        <fullName evidence="2">Uncharacterized protein</fullName>
    </submittedName>
</protein>
<keyword evidence="3" id="KW-1185">Reference proteome</keyword>
<dbReference type="AlphaFoldDB" id="A0A7J9IAL3"/>
<dbReference type="OrthoDB" id="1939383at2759"/>
<feature type="region of interest" description="Disordered" evidence="1">
    <location>
        <begin position="1"/>
        <end position="57"/>
    </location>
</feature>
<reference evidence="2 3" key="1">
    <citation type="journal article" date="2019" name="Genome Biol. Evol.">
        <title>Insights into the evolution of the New World diploid cottons (Gossypium, subgenus Houzingenia) based on genome sequencing.</title>
        <authorList>
            <person name="Grover C.E."/>
            <person name="Arick M.A. 2nd"/>
            <person name="Thrash A."/>
            <person name="Conover J.L."/>
            <person name="Sanders W.S."/>
            <person name="Peterson D.G."/>
            <person name="Frelichowski J.E."/>
            <person name="Scheffler J.A."/>
            <person name="Scheffler B.E."/>
            <person name="Wendel J.F."/>
        </authorList>
    </citation>
    <scope>NUCLEOTIDE SEQUENCE [LARGE SCALE GENOMIC DNA]</scope>
    <source>
        <strain evidence="2">0</strain>
        <tissue evidence="2">Leaf</tissue>
    </source>
</reference>
<comment type="caution">
    <text evidence="2">The sequence shown here is derived from an EMBL/GenBank/DDBJ whole genome shotgun (WGS) entry which is preliminary data.</text>
</comment>
<accession>A0A7J9IAL3</accession>
<feature type="compositionally biased region" description="Basic and acidic residues" evidence="1">
    <location>
        <begin position="1"/>
        <end position="12"/>
    </location>
</feature>
<sequence length="57" mass="6500">MRCRKCGDEGYNKRSCIQPNTTGTLSGTSMRTRSQKRMAYQEPINTQESTATKKIKK</sequence>